<dbReference type="SUPFAM" id="SSF53850">
    <property type="entry name" value="Periplasmic binding protein-like II"/>
    <property type="match status" value="1"/>
</dbReference>
<comment type="caution">
    <text evidence="6">The sequence shown here is derived from an EMBL/GenBank/DDBJ whole genome shotgun (WGS) entry which is preliminary data.</text>
</comment>
<keyword evidence="2" id="KW-0805">Transcription regulation</keyword>
<sequence>MSEMDLQQLRYVVEVASTSSFTRAAERCFVTQSALSHQIAALEREIGQRLFLRSSRRVQLTEAGEAFLAQARISVVAADRAAEDAAAAGGEVVGTLRLGIIPTVTAVDVPEVLARFRAAHPAVRVELQGGNSDDLMSALRRGEIDVALLGLREGSTPSGVGSHVLSSDALVLVMTPSHRLAGRSSLVLADAAGETFADFPTGTSGREQSDVAFATAGVERDVAFEADSAALILGLVAAGLAITLLAPGVVSASSADLITANVDDGPRRIEYVARHDRAPRNVARAFLEHLGVSCED</sequence>
<dbReference type="EMBL" id="JYIW01000026">
    <property type="protein sequence ID" value="KJL28079.1"/>
    <property type="molecule type" value="Genomic_DNA"/>
</dbReference>
<dbReference type="PRINTS" id="PR00039">
    <property type="entry name" value="HTHLYSR"/>
</dbReference>
<dbReference type="InterPro" id="IPR005119">
    <property type="entry name" value="LysR_subst-bd"/>
</dbReference>
<proteinExistence type="inferred from homology"/>
<dbReference type="PROSITE" id="PS50931">
    <property type="entry name" value="HTH_LYSR"/>
    <property type="match status" value="1"/>
</dbReference>
<evidence type="ECO:0000313" key="6">
    <source>
        <dbReference type="EMBL" id="KJL28079.1"/>
    </source>
</evidence>
<dbReference type="Pfam" id="PF03466">
    <property type="entry name" value="LysR_substrate"/>
    <property type="match status" value="1"/>
</dbReference>
<evidence type="ECO:0000259" key="5">
    <source>
        <dbReference type="PROSITE" id="PS50931"/>
    </source>
</evidence>
<reference evidence="6 7" key="1">
    <citation type="submission" date="2015-02" db="EMBL/GenBank/DDBJ databases">
        <title>Draft genome sequences of ten Microbacterium spp. with emphasis on heavy metal contaminated environments.</title>
        <authorList>
            <person name="Corretto E."/>
        </authorList>
    </citation>
    <scope>NUCLEOTIDE SEQUENCE [LARGE SCALE GENOMIC DNA]</scope>
    <source>
        <strain evidence="6 7">BEL4b</strain>
    </source>
</reference>
<dbReference type="Pfam" id="PF00126">
    <property type="entry name" value="HTH_1"/>
    <property type="match status" value="1"/>
</dbReference>
<dbReference type="Gene3D" id="1.10.10.10">
    <property type="entry name" value="Winged helix-like DNA-binding domain superfamily/Winged helix DNA-binding domain"/>
    <property type="match status" value="1"/>
</dbReference>
<keyword evidence="3" id="KW-0238">DNA-binding</keyword>
<keyword evidence="4" id="KW-0804">Transcription</keyword>
<dbReference type="CDD" id="cd08436">
    <property type="entry name" value="PBP2_LTTR_like_3"/>
    <property type="match status" value="1"/>
</dbReference>
<dbReference type="GO" id="GO:0003677">
    <property type="term" value="F:DNA binding"/>
    <property type="evidence" value="ECO:0007669"/>
    <property type="project" value="UniProtKB-KW"/>
</dbReference>
<evidence type="ECO:0000256" key="2">
    <source>
        <dbReference type="ARBA" id="ARBA00023015"/>
    </source>
</evidence>
<dbReference type="PATRIC" id="fig|82380.11.peg.3177"/>
<dbReference type="SUPFAM" id="SSF46785">
    <property type="entry name" value="Winged helix' DNA-binding domain"/>
    <property type="match status" value="1"/>
</dbReference>
<dbReference type="InterPro" id="IPR000847">
    <property type="entry name" value="LysR_HTH_N"/>
</dbReference>
<organism evidence="6 7">
    <name type="scientific">Microbacterium oxydans</name>
    <dbReference type="NCBI Taxonomy" id="82380"/>
    <lineage>
        <taxon>Bacteria</taxon>
        <taxon>Bacillati</taxon>
        <taxon>Actinomycetota</taxon>
        <taxon>Actinomycetes</taxon>
        <taxon>Micrococcales</taxon>
        <taxon>Microbacteriaceae</taxon>
        <taxon>Microbacterium</taxon>
    </lineage>
</organism>
<dbReference type="Gene3D" id="3.40.190.290">
    <property type="match status" value="1"/>
</dbReference>
<dbReference type="AlphaFoldDB" id="A0A0F0L5W7"/>
<dbReference type="Proteomes" id="UP000033640">
    <property type="component" value="Unassembled WGS sequence"/>
</dbReference>
<dbReference type="GO" id="GO:0032993">
    <property type="term" value="C:protein-DNA complex"/>
    <property type="evidence" value="ECO:0007669"/>
    <property type="project" value="TreeGrafter"/>
</dbReference>
<dbReference type="PANTHER" id="PTHR30346">
    <property type="entry name" value="TRANSCRIPTIONAL DUAL REGULATOR HCAR-RELATED"/>
    <property type="match status" value="1"/>
</dbReference>
<dbReference type="InterPro" id="IPR036388">
    <property type="entry name" value="WH-like_DNA-bd_sf"/>
</dbReference>
<protein>
    <submittedName>
        <fullName evidence="6">HTH-type transcriptional regulator GltC</fullName>
    </submittedName>
</protein>
<dbReference type="InterPro" id="IPR036390">
    <property type="entry name" value="WH_DNA-bd_sf"/>
</dbReference>
<dbReference type="GO" id="GO:0003700">
    <property type="term" value="F:DNA-binding transcription factor activity"/>
    <property type="evidence" value="ECO:0007669"/>
    <property type="project" value="InterPro"/>
</dbReference>
<dbReference type="RefSeq" id="WP_231587794.1">
    <property type="nucleotide sequence ID" value="NZ_JYIW01000026.1"/>
</dbReference>
<feature type="domain" description="HTH lysR-type" evidence="5">
    <location>
        <begin position="4"/>
        <end position="61"/>
    </location>
</feature>
<gene>
    <name evidence="6" type="primary">gltC_3</name>
    <name evidence="6" type="ORF">RS83_03144</name>
</gene>
<evidence type="ECO:0000256" key="3">
    <source>
        <dbReference type="ARBA" id="ARBA00023125"/>
    </source>
</evidence>
<evidence type="ECO:0000313" key="7">
    <source>
        <dbReference type="Proteomes" id="UP000033640"/>
    </source>
</evidence>
<evidence type="ECO:0000256" key="4">
    <source>
        <dbReference type="ARBA" id="ARBA00023163"/>
    </source>
</evidence>
<comment type="similarity">
    <text evidence="1">Belongs to the LysR transcriptional regulatory family.</text>
</comment>
<dbReference type="PANTHER" id="PTHR30346:SF30">
    <property type="entry name" value="SMALL NEUTRAL PROTEASE REGULATORY PROTEIN"/>
    <property type="match status" value="1"/>
</dbReference>
<evidence type="ECO:0000256" key="1">
    <source>
        <dbReference type="ARBA" id="ARBA00009437"/>
    </source>
</evidence>
<dbReference type="FunFam" id="1.10.10.10:FF:000001">
    <property type="entry name" value="LysR family transcriptional regulator"/>
    <property type="match status" value="1"/>
</dbReference>
<name>A0A0F0L5W7_9MICO</name>
<accession>A0A0F0L5W7</accession>